<proteinExistence type="predicted"/>
<reference evidence="4" key="2">
    <citation type="submission" date="2020-09" db="EMBL/GenBank/DDBJ databases">
        <authorList>
            <person name="Sun Q."/>
            <person name="Ohkuma M."/>
        </authorList>
    </citation>
    <scope>NUCLEOTIDE SEQUENCE</scope>
    <source>
        <strain evidence="4">JCM 5069</strain>
    </source>
</reference>
<sequence length="415" mass="41692">MRQRQCKSLRPSGALRAAAAVAAAAPVLALAPAAQAAPGDTGRPDLVVSELPTTGWEPGTVRHDGVTITNKGTAAADGIVFRVRLTRGLDFPGRTAGCAYTTDRDQVRQALCRLGLTIEPGATATVPVPIEVLPKALMESVEYGTGTTGGIPGEGYTESYHHTAVTADNTADLAAVGDRAKGRPGQTVTVRASLRNEGPGWVQNNVSDDQPALMVKIPEGTTAVRVPSDCLPFAIDGPSGPSQPGKPQYVCLASDNTLEVGSVHTYTFRLRIGRTAQSTSAEVKATSVYDIHPRFDHNAANDTASVTVRVRGHRPGQGSGAGTGATATPDSGAPGSGNPGSGTRTDGAHTGDGAHPVAPAGARTGASLVADSTGGGALAGTGAGSTPLVAGASAGAAGAGGLLLAAGRRRRRNAS</sequence>
<keyword evidence="2" id="KW-0812">Transmembrane</keyword>
<evidence type="ECO:0008006" key="6">
    <source>
        <dbReference type="Google" id="ProtNLM"/>
    </source>
</evidence>
<evidence type="ECO:0000313" key="4">
    <source>
        <dbReference type="EMBL" id="GHH81578.1"/>
    </source>
</evidence>
<dbReference type="RefSeq" id="WP_189933795.1">
    <property type="nucleotide sequence ID" value="NZ_BNCD01000011.1"/>
</dbReference>
<keyword evidence="3" id="KW-0732">Signal</keyword>
<dbReference type="EMBL" id="BNCD01000011">
    <property type="protein sequence ID" value="GHH81578.1"/>
    <property type="molecule type" value="Genomic_DNA"/>
</dbReference>
<comment type="caution">
    <text evidence="4">The sequence shown here is derived from an EMBL/GenBank/DDBJ whole genome shotgun (WGS) entry which is preliminary data.</text>
</comment>
<feature type="region of interest" description="Disordered" evidence="1">
    <location>
        <begin position="311"/>
        <end position="393"/>
    </location>
</feature>
<protein>
    <recommendedName>
        <fullName evidence="6">Gram-positive cocci surface proteins LPxTG domain-containing protein</fullName>
    </recommendedName>
</protein>
<evidence type="ECO:0000256" key="1">
    <source>
        <dbReference type="SAM" id="MobiDB-lite"/>
    </source>
</evidence>
<feature type="compositionally biased region" description="Low complexity" evidence="1">
    <location>
        <begin position="384"/>
        <end position="393"/>
    </location>
</feature>
<keyword evidence="2" id="KW-0472">Membrane</keyword>
<organism evidence="4 5">
    <name type="scientific">Streptomyces sulfonofaciens</name>
    <dbReference type="NCBI Taxonomy" id="68272"/>
    <lineage>
        <taxon>Bacteria</taxon>
        <taxon>Bacillati</taxon>
        <taxon>Actinomycetota</taxon>
        <taxon>Actinomycetes</taxon>
        <taxon>Kitasatosporales</taxon>
        <taxon>Streptomycetaceae</taxon>
        <taxon>Streptomyces</taxon>
    </lineage>
</organism>
<feature type="compositionally biased region" description="Low complexity" evidence="1">
    <location>
        <begin position="324"/>
        <end position="333"/>
    </location>
</feature>
<feature type="chain" id="PRO_5037817384" description="Gram-positive cocci surface proteins LPxTG domain-containing protein" evidence="3">
    <location>
        <begin position="37"/>
        <end position="415"/>
    </location>
</feature>
<feature type="compositionally biased region" description="Gly residues" evidence="1">
    <location>
        <begin position="373"/>
        <end position="383"/>
    </location>
</feature>
<keyword evidence="2" id="KW-1133">Transmembrane helix</keyword>
<evidence type="ECO:0000313" key="5">
    <source>
        <dbReference type="Proteomes" id="UP000603708"/>
    </source>
</evidence>
<evidence type="ECO:0000256" key="3">
    <source>
        <dbReference type="SAM" id="SignalP"/>
    </source>
</evidence>
<dbReference type="Proteomes" id="UP000603708">
    <property type="component" value="Unassembled WGS sequence"/>
</dbReference>
<gene>
    <name evidence="4" type="ORF">GCM10018793_39270</name>
</gene>
<dbReference type="AlphaFoldDB" id="A0A919GBJ1"/>
<evidence type="ECO:0000256" key="2">
    <source>
        <dbReference type="SAM" id="Phobius"/>
    </source>
</evidence>
<keyword evidence="5" id="KW-1185">Reference proteome</keyword>
<feature type="signal peptide" evidence="3">
    <location>
        <begin position="1"/>
        <end position="36"/>
    </location>
</feature>
<reference evidence="4" key="1">
    <citation type="journal article" date="2014" name="Int. J. Syst. Evol. Microbiol.">
        <title>Complete genome sequence of Corynebacterium casei LMG S-19264T (=DSM 44701T), isolated from a smear-ripened cheese.</title>
        <authorList>
            <consortium name="US DOE Joint Genome Institute (JGI-PGF)"/>
            <person name="Walter F."/>
            <person name="Albersmeier A."/>
            <person name="Kalinowski J."/>
            <person name="Ruckert C."/>
        </authorList>
    </citation>
    <scope>NUCLEOTIDE SEQUENCE</scope>
    <source>
        <strain evidence="4">JCM 5069</strain>
    </source>
</reference>
<name>A0A919GBJ1_9ACTN</name>
<accession>A0A919GBJ1</accession>
<feature type="transmembrane region" description="Helical" evidence="2">
    <location>
        <begin position="388"/>
        <end position="406"/>
    </location>
</feature>